<accession>F0T7Q8</accession>
<keyword evidence="3" id="KW-1185">Reference proteome</keyword>
<dbReference type="STRING" id="877455.Metbo_2527"/>
<dbReference type="OrthoDB" id="70241at2157"/>
<dbReference type="KEGG" id="mel:Metbo_2527"/>
<dbReference type="InterPro" id="IPR057767">
    <property type="entry name" value="UGSC-like_dom"/>
</dbReference>
<reference evidence="2 3" key="2">
    <citation type="journal article" date="2014" name="Int. J. Syst. Evol. Microbiol.">
        <title>Methanobacterium paludis sp. nov. and a novel strain of Methanobacterium lacus isolated from northern peatlands.</title>
        <authorList>
            <person name="Cadillo-Quiroz H."/>
            <person name="Brauer S.L."/>
            <person name="Goodson N."/>
            <person name="Yavitt J.B."/>
            <person name="Zinder S.H."/>
        </authorList>
    </citation>
    <scope>NUCLEOTIDE SEQUENCE [LARGE SCALE GENOMIC DNA]</scope>
    <source>
        <strain evidence="2 3">AL-21</strain>
    </source>
</reference>
<dbReference type="Pfam" id="PF24696">
    <property type="entry name" value="UGSC"/>
    <property type="match status" value="1"/>
</dbReference>
<evidence type="ECO:0000259" key="1">
    <source>
        <dbReference type="Pfam" id="PF24696"/>
    </source>
</evidence>
<dbReference type="HOGENOM" id="CLU_121775_0_0_2"/>
<sequence length="172" mass="18647">MIVKVVEKDVMDPVAETGDHKIELNKVDPDFKKLTLFNNTKPGADVILDYLGENLGKSEVIRVKKPAGAPATQNQLEKAALGEVVILGLGDCGSCSSWVILDAIRLEKIGVPTISICSTSFSEFSHELAKAHGAEDLNIVTVQHPIAGTKTSEIHDKTRKMMPLIKELLGNF</sequence>
<dbReference type="EMBL" id="CP002551">
    <property type="protein sequence ID" value="ADZ10740.1"/>
    <property type="molecule type" value="Genomic_DNA"/>
</dbReference>
<dbReference type="NCBIfam" id="NF041046">
    <property type="entry name" value="UGSC_fam"/>
    <property type="match status" value="1"/>
</dbReference>
<feature type="domain" description="UGSC-like" evidence="1">
    <location>
        <begin position="10"/>
        <end position="170"/>
    </location>
</feature>
<proteinExistence type="predicted"/>
<dbReference type="AlphaFoldDB" id="F0T7Q8"/>
<evidence type="ECO:0000313" key="3">
    <source>
        <dbReference type="Proteomes" id="UP000007490"/>
    </source>
</evidence>
<dbReference type="GeneID" id="10279001"/>
<organism evidence="2 3">
    <name type="scientific">Methanobacterium lacus (strain AL-21)</name>
    <dbReference type="NCBI Taxonomy" id="877455"/>
    <lineage>
        <taxon>Archaea</taxon>
        <taxon>Methanobacteriati</taxon>
        <taxon>Methanobacteriota</taxon>
        <taxon>Methanomada group</taxon>
        <taxon>Methanobacteria</taxon>
        <taxon>Methanobacteriales</taxon>
        <taxon>Methanobacteriaceae</taxon>
        <taxon>Methanobacterium</taxon>
    </lineage>
</organism>
<dbReference type="eggNOG" id="arCOG10135">
    <property type="taxonomic scope" value="Archaea"/>
</dbReference>
<dbReference type="RefSeq" id="WP_013646091.1">
    <property type="nucleotide sequence ID" value="NC_015216.1"/>
</dbReference>
<dbReference type="InterPro" id="IPR049831">
    <property type="entry name" value="UGSC_seleno"/>
</dbReference>
<dbReference type="Proteomes" id="UP000007490">
    <property type="component" value="Chromosome"/>
</dbReference>
<evidence type="ECO:0000313" key="2">
    <source>
        <dbReference type="EMBL" id="ADZ10740.1"/>
    </source>
</evidence>
<gene>
    <name evidence="2" type="ordered locus">Metbo_2527</name>
</gene>
<protein>
    <recommendedName>
        <fullName evidence="1">UGSC-like domain-containing protein</fullName>
    </recommendedName>
</protein>
<name>F0T7Q8_METLA</name>
<reference evidence="3" key="1">
    <citation type="submission" date="2011-02" db="EMBL/GenBank/DDBJ databases">
        <title>Complete sequence of Methanobacterium sp. AL-21.</title>
        <authorList>
            <consortium name="US DOE Joint Genome Institute"/>
            <person name="Lucas S."/>
            <person name="Copeland A."/>
            <person name="Lapidus A."/>
            <person name="Cheng J.-F."/>
            <person name="Goodwin L."/>
            <person name="Pitluck S."/>
            <person name="Chertkov O."/>
            <person name="Detter J.C."/>
            <person name="Han C."/>
            <person name="Tapia R."/>
            <person name="Land M."/>
            <person name="Hauser L."/>
            <person name="Kyrpides N."/>
            <person name="Ivanova N."/>
            <person name="Mikhailova N."/>
            <person name="Pagani I."/>
            <person name="Cadillo-Quiroz H."/>
            <person name="Imachi H."/>
            <person name="Zinder S."/>
            <person name="Liu W."/>
            <person name="Woyke T."/>
        </authorList>
    </citation>
    <scope>NUCLEOTIDE SEQUENCE [LARGE SCALE GENOMIC DNA]</scope>
    <source>
        <strain evidence="3">AL-21</strain>
    </source>
</reference>